<dbReference type="Gene3D" id="3.40.50.880">
    <property type="match status" value="1"/>
</dbReference>
<comment type="function">
    <text evidence="10">IGPS catalyzes the conversion of PRFAR and glutamine to IGP, AICAR and glutamate. The HisH subunit catalyzes the hydrolysis of glutamine to glutamate and ammonia as part of the synthesis of IGP and AICAR. The resulting ammonia molecule is channeled to the active site of HisF.</text>
</comment>
<evidence type="ECO:0000256" key="6">
    <source>
        <dbReference type="ARBA" id="ARBA00023102"/>
    </source>
</evidence>
<dbReference type="EMBL" id="NISJ01000001">
    <property type="protein sequence ID" value="OWR01204.1"/>
    <property type="molecule type" value="Genomic_DNA"/>
</dbReference>
<dbReference type="InterPro" id="IPR010139">
    <property type="entry name" value="Imidazole-glycPsynth_HisH"/>
</dbReference>
<comment type="catalytic activity">
    <reaction evidence="9 10">
        <text>L-glutamine + H2O = L-glutamate + NH4(+)</text>
        <dbReference type="Rhea" id="RHEA:15889"/>
        <dbReference type="ChEBI" id="CHEBI:15377"/>
        <dbReference type="ChEBI" id="CHEBI:28938"/>
        <dbReference type="ChEBI" id="CHEBI:29985"/>
        <dbReference type="ChEBI" id="CHEBI:58359"/>
        <dbReference type="EC" id="3.5.1.2"/>
    </reaction>
</comment>
<dbReference type="CDD" id="cd01748">
    <property type="entry name" value="GATase1_IGP_Synthase"/>
    <property type="match status" value="1"/>
</dbReference>
<comment type="catalytic activity">
    <reaction evidence="8 10">
        <text>5-[(5-phospho-1-deoxy-D-ribulos-1-ylimino)methylamino]-1-(5-phospho-beta-D-ribosyl)imidazole-4-carboxamide + L-glutamine = D-erythro-1-(imidazol-4-yl)glycerol 3-phosphate + 5-amino-1-(5-phospho-beta-D-ribosyl)imidazole-4-carboxamide + L-glutamate + H(+)</text>
        <dbReference type="Rhea" id="RHEA:24793"/>
        <dbReference type="ChEBI" id="CHEBI:15378"/>
        <dbReference type="ChEBI" id="CHEBI:29985"/>
        <dbReference type="ChEBI" id="CHEBI:58278"/>
        <dbReference type="ChEBI" id="CHEBI:58359"/>
        <dbReference type="ChEBI" id="CHEBI:58475"/>
        <dbReference type="ChEBI" id="CHEBI:58525"/>
        <dbReference type="EC" id="4.3.2.10"/>
    </reaction>
</comment>
<evidence type="ECO:0000256" key="7">
    <source>
        <dbReference type="ARBA" id="ARBA00023239"/>
    </source>
</evidence>
<evidence type="ECO:0000256" key="10">
    <source>
        <dbReference type="HAMAP-Rule" id="MF_00278"/>
    </source>
</evidence>
<dbReference type="AlphaFoldDB" id="A0A246K787"/>
<comment type="subcellular location">
    <subcellularLocation>
        <location evidence="10">Cytoplasm</location>
    </subcellularLocation>
</comment>
<keyword evidence="5 10" id="KW-0315">Glutamine amidotransferase</keyword>
<sequence length="205" mass="22036">MIAIIDYGSGNVGAIMNILRQRKIPHVLTSDPATLADADRFILPGVGAFDPTMDILQRSGIVDALGEEVLGKGKKVLGICVGMHLLADGSDEGSLPGLGWIPGRVRKIDTGRINAKPKLPHMGWNNVAIAPGAKLFDGVDEELGFYFLHSYYFDAADPAHIRAHVSYGADLPCAVERDNVFGMQFHPEKSHSNGARVFVNFADAA</sequence>
<evidence type="ECO:0000256" key="11">
    <source>
        <dbReference type="PIRSR" id="PIRSR000495-1"/>
    </source>
</evidence>
<dbReference type="PROSITE" id="PS51273">
    <property type="entry name" value="GATASE_TYPE_1"/>
    <property type="match status" value="1"/>
</dbReference>
<evidence type="ECO:0000256" key="4">
    <source>
        <dbReference type="ARBA" id="ARBA00022801"/>
    </source>
</evidence>
<dbReference type="EC" id="4.3.2.10" evidence="10"/>
<dbReference type="OrthoDB" id="9807137at2"/>
<dbReference type="Proteomes" id="UP000197097">
    <property type="component" value="Unassembled WGS sequence"/>
</dbReference>
<dbReference type="GO" id="GO:0016829">
    <property type="term" value="F:lyase activity"/>
    <property type="evidence" value="ECO:0007669"/>
    <property type="project" value="UniProtKB-KW"/>
</dbReference>
<reference evidence="13 14" key="1">
    <citation type="journal article" date="2002" name="Int. J. Syst. Evol. Microbiol.">
        <title>Sphingopyxis witflariensis sp. nov., isolated from activated sludge.</title>
        <authorList>
            <person name="Kampfer P."/>
            <person name="Witzenberger R."/>
            <person name="Denner E.B."/>
            <person name="Busse H.J."/>
            <person name="Neef A."/>
        </authorList>
    </citation>
    <scope>NUCLEOTIDE SEQUENCE [LARGE SCALE GENOMIC DNA]</scope>
    <source>
        <strain evidence="13 14">DSM 14551</strain>
    </source>
</reference>
<keyword evidence="7 10" id="KW-0456">Lyase</keyword>
<dbReference type="PANTHER" id="PTHR42701:SF1">
    <property type="entry name" value="IMIDAZOLE GLYCEROL PHOSPHATE SYNTHASE SUBUNIT HISH"/>
    <property type="match status" value="1"/>
</dbReference>
<dbReference type="RefSeq" id="WP_088471013.1">
    <property type="nucleotide sequence ID" value="NZ_NISJ01000001.1"/>
</dbReference>
<dbReference type="NCBIfam" id="TIGR01855">
    <property type="entry name" value="IMP_synth_hisH"/>
    <property type="match status" value="1"/>
</dbReference>
<dbReference type="PIRSF" id="PIRSF000495">
    <property type="entry name" value="Amidotransf_hisH"/>
    <property type="match status" value="1"/>
</dbReference>
<keyword evidence="10" id="KW-0963">Cytoplasm</keyword>
<dbReference type="EC" id="3.5.1.2" evidence="10"/>
<evidence type="ECO:0000256" key="3">
    <source>
        <dbReference type="ARBA" id="ARBA00022605"/>
    </source>
</evidence>
<feature type="active site" evidence="10 11">
    <location>
        <position position="188"/>
    </location>
</feature>
<evidence type="ECO:0000256" key="5">
    <source>
        <dbReference type="ARBA" id="ARBA00022962"/>
    </source>
</evidence>
<feature type="domain" description="Glutamine amidotransferase" evidence="12">
    <location>
        <begin position="4"/>
        <end position="199"/>
    </location>
</feature>
<dbReference type="UniPathway" id="UPA00031">
    <property type="reaction ID" value="UER00010"/>
</dbReference>
<dbReference type="GO" id="GO:0000105">
    <property type="term" value="P:L-histidine biosynthetic process"/>
    <property type="evidence" value="ECO:0007669"/>
    <property type="project" value="UniProtKB-UniRule"/>
</dbReference>
<keyword evidence="3 10" id="KW-0028">Amino-acid biosynthesis</keyword>
<accession>A0A246K787</accession>
<dbReference type="SUPFAM" id="SSF52317">
    <property type="entry name" value="Class I glutamine amidotransferase-like"/>
    <property type="match status" value="1"/>
</dbReference>
<dbReference type="PANTHER" id="PTHR42701">
    <property type="entry name" value="IMIDAZOLE GLYCEROL PHOSPHATE SYNTHASE SUBUNIT HISH"/>
    <property type="match status" value="1"/>
</dbReference>
<evidence type="ECO:0000256" key="1">
    <source>
        <dbReference type="ARBA" id="ARBA00005091"/>
    </source>
</evidence>
<dbReference type="InterPro" id="IPR017926">
    <property type="entry name" value="GATASE"/>
</dbReference>
<comment type="caution">
    <text evidence="13">The sequence shown here is derived from an EMBL/GenBank/DDBJ whole genome shotgun (WGS) entry which is preliminary data.</text>
</comment>
<gene>
    <name evidence="10 13" type="primary">hisH</name>
    <name evidence="13" type="ORF">CDQ91_01955</name>
</gene>
<keyword evidence="14" id="KW-1185">Reference proteome</keyword>
<comment type="pathway">
    <text evidence="1 10">Amino-acid biosynthesis; L-histidine biosynthesis; L-histidine from 5-phospho-alpha-D-ribose 1-diphosphate: step 5/9.</text>
</comment>
<evidence type="ECO:0000313" key="13">
    <source>
        <dbReference type="EMBL" id="OWR01204.1"/>
    </source>
</evidence>
<organism evidence="13 14">
    <name type="scientific">Sphingopyxis witflariensis</name>
    <dbReference type="NCBI Taxonomy" id="173675"/>
    <lineage>
        <taxon>Bacteria</taxon>
        <taxon>Pseudomonadati</taxon>
        <taxon>Pseudomonadota</taxon>
        <taxon>Alphaproteobacteria</taxon>
        <taxon>Sphingomonadales</taxon>
        <taxon>Sphingomonadaceae</taxon>
        <taxon>Sphingopyxis</taxon>
    </lineage>
</organism>
<dbReference type="HAMAP" id="MF_00278">
    <property type="entry name" value="HisH"/>
    <property type="match status" value="1"/>
</dbReference>
<comment type="subunit">
    <text evidence="2 10">Heterodimer of HisH and HisF.</text>
</comment>
<feature type="active site" description="Nucleophile" evidence="10 11">
    <location>
        <position position="80"/>
    </location>
</feature>
<protein>
    <recommendedName>
        <fullName evidence="10">Imidazole glycerol phosphate synthase subunit HisH</fullName>
        <ecNumber evidence="10">4.3.2.10</ecNumber>
    </recommendedName>
    <alternativeName>
        <fullName evidence="10">IGP synthase glutaminase subunit</fullName>
        <ecNumber evidence="10">3.5.1.2</ecNumber>
    </alternativeName>
    <alternativeName>
        <fullName evidence="10">IGP synthase subunit HisH</fullName>
    </alternativeName>
    <alternativeName>
        <fullName evidence="10">ImGP synthase subunit HisH</fullName>
        <shortName evidence="10">IGPS subunit HisH</shortName>
    </alternativeName>
</protein>
<dbReference type="GO" id="GO:0000107">
    <property type="term" value="F:imidazoleglycerol-phosphate synthase activity"/>
    <property type="evidence" value="ECO:0007669"/>
    <property type="project" value="UniProtKB-UniRule"/>
</dbReference>
<evidence type="ECO:0000313" key="14">
    <source>
        <dbReference type="Proteomes" id="UP000197097"/>
    </source>
</evidence>
<proteinExistence type="inferred from homology"/>
<keyword evidence="6 10" id="KW-0368">Histidine biosynthesis</keyword>
<evidence type="ECO:0000256" key="2">
    <source>
        <dbReference type="ARBA" id="ARBA00011152"/>
    </source>
</evidence>
<evidence type="ECO:0000256" key="8">
    <source>
        <dbReference type="ARBA" id="ARBA00047838"/>
    </source>
</evidence>
<keyword evidence="4 10" id="KW-0378">Hydrolase</keyword>
<dbReference type="GO" id="GO:0004359">
    <property type="term" value="F:glutaminase activity"/>
    <property type="evidence" value="ECO:0007669"/>
    <property type="project" value="UniProtKB-EC"/>
</dbReference>
<dbReference type="Pfam" id="PF00117">
    <property type="entry name" value="GATase"/>
    <property type="match status" value="1"/>
</dbReference>
<feature type="active site" evidence="10 11">
    <location>
        <position position="186"/>
    </location>
</feature>
<dbReference type="GO" id="GO:0005737">
    <property type="term" value="C:cytoplasm"/>
    <property type="evidence" value="ECO:0007669"/>
    <property type="project" value="UniProtKB-SubCell"/>
</dbReference>
<evidence type="ECO:0000256" key="9">
    <source>
        <dbReference type="ARBA" id="ARBA00049534"/>
    </source>
</evidence>
<name>A0A246K787_9SPHN</name>
<dbReference type="InterPro" id="IPR029062">
    <property type="entry name" value="Class_I_gatase-like"/>
</dbReference>
<evidence type="ECO:0000259" key="12">
    <source>
        <dbReference type="Pfam" id="PF00117"/>
    </source>
</evidence>